<dbReference type="AlphaFoldDB" id="A0A543Q212"/>
<evidence type="ECO:0000256" key="1">
    <source>
        <dbReference type="SAM" id="Phobius"/>
    </source>
</evidence>
<keyword evidence="1" id="KW-0812">Transmembrane</keyword>
<proteinExistence type="predicted"/>
<keyword evidence="1" id="KW-1133">Transmembrane helix</keyword>
<reference evidence="2 3" key="1">
    <citation type="submission" date="2019-03" db="EMBL/GenBank/DDBJ databases">
        <title>New insights into Acidothiobacillus thiooxidans sulfur metabolism through coupled gene expression, solution geochemistry, microscopy and spectroscopy analyses.</title>
        <authorList>
            <person name="Camacho D."/>
            <person name="Frazao R."/>
            <person name="Fouillen A."/>
            <person name="Nanci A."/>
            <person name="Lang B.F."/>
            <person name="Apte S.C."/>
            <person name="Baron C."/>
            <person name="Warren L.A."/>
        </authorList>
    </citation>
    <scope>NUCLEOTIDE SEQUENCE [LARGE SCALE GENOMIC DNA]</scope>
    <source>
        <strain evidence="2 3">ATCC 19377</strain>
    </source>
</reference>
<evidence type="ECO:0008006" key="4">
    <source>
        <dbReference type="Google" id="ProtNLM"/>
    </source>
</evidence>
<comment type="caution">
    <text evidence="2">The sequence shown here is derived from an EMBL/GenBank/DDBJ whole genome shotgun (WGS) entry which is preliminary data.</text>
</comment>
<dbReference type="EMBL" id="SZUV01000001">
    <property type="protein sequence ID" value="TQN50320.1"/>
    <property type="molecule type" value="Genomic_DNA"/>
</dbReference>
<evidence type="ECO:0000313" key="2">
    <source>
        <dbReference type="EMBL" id="TQN50320.1"/>
    </source>
</evidence>
<dbReference type="Proteomes" id="UP000315403">
    <property type="component" value="Unassembled WGS sequence"/>
</dbReference>
<dbReference type="InterPro" id="IPR007404">
    <property type="entry name" value="YdjM-like"/>
</dbReference>
<name>A0A543Q212_ACITH</name>
<dbReference type="Pfam" id="PF04307">
    <property type="entry name" value="YdjM"/>
    <property type="match status" value="1"/>
</dbReference>
<feature type="transmembrane region" description="Helical" evidence="1">
    <location>
        <begin position="154"/>
        <end position="171"/>
    </location>
</feature>
<accession>A0A543Q212</accession>
<sequence>MSKIDHQIVGISVGLLIFLYLESLGYGVFSRVGAAFLAFWGATAPDWLEIAHAEKGYNGKWQRVSVIPHRTFTHWLPLWTLPAIVVLYFLPVHGQIFLHPYRADALALLLGFLTGGLSHLICDIPNPTGVPVLLPTAKYRISLRLWKSGSGFEWLEILLFWGVTAGAWLFLPG</sequence>
<gene>
    <name evidence="2" type="ORF">DLNHIDIE_00173</name>
</gene>
<organism evidence="2 3">
    <name type="scientific">Acidithiobacillus thiooxidans ATCC 19377</name>
    <dbReference type="NCBI Taxonomy" id="637390"/>
    <lineage>
        <taxon>Bacteria</taxon>
        <taxon>Pseudomonadati</taxon>
        <taxon>Pseudomonadota</taxon>
        <taxon>Acidithiobacillia</taxon>
        <taxon>Acidithiobacillales</taxon>
        <taxon>Acidithiobacillaceae</taxon>
        <taxon>Acidithiobacillus</taxon>
    </lineage>
</organism>
<dbReference type="RefSeq" id="WP_142086165.1">
    <property type="nucleotide sequence ID" value="NZ_SZUV01000001.1"/>
</dbReference>
<feature type="transmembrane region" description="Helical" evidence="1">
    <location>
        <begin position="103"/>
        <end position="121"/>
    </location>
</feature>
<evidence type="ECO:0000313" key="3">
    <source>
        <dbReference type="Proteomes" id="UP000315403"/>
    </source>
</evidence>
<feature type="transmembrane region" description="Helical" evidence="1">
    <location>
        <begin position="72"/>
        <end position="91"/>
    </location>
</feature>
<keyword evidence="1" id="KW-0472">Membrane</keyword>
<protein>
    <recommendedName>
        <fullName evidence="4">Metal-dependent hydrolase</fullName>
    </recommendedName>
</protein>
<feature type="transmembrane region" description="Helical" evidence="1">
    <location>
        <begin position="7"/>
        <end position="29"/>
    </location>
</feature>